<dbReference type="InterPro" id="IPR010736">
    <property type="entry name" value="SHIPPO-rpt"/>
</dbReference>
<evidence type="ECO:0000313" key="4">
    <source>
        <dbReference type="Proteomes" id="UP001152797"/>
    </source>
</evidence>
<protein>
    <submittedName>
        <fullName evidence="2">Uncharacterized protein</fullName>
    </submittedName>
</protein>
<accession>A0A9P1CJW5</accession>
<keyword evidence="4" id="KW-1185">Reference proteome</keyword>
<evidence type="ECO:0000313" key="2">
    <source>
        <dbReference type="EMBL" id="CAI3993479.1"/>
    </source>
</evidence>
<sequence>MLQVRTKFLNGGPVLPPFLSTMEEAKVHDPDLTVRYALSAFEDLNSAIKNLRRCFGFPYQEYIGYMNTLTHQYRTRSEHEGLIDRIRRWAMFGNVDAVLWIDYAKANQPPGSFKMGPRESRPFGPAHLQICADVPDVLRLDDDESEAAWSEEEKEEEKHGHSTDGAQATNVAITPREPGSLRPLPKRIPRSIQRMKPSHMLMEAVSRAASPPDKEEATMSVKIADDGHNTPEEDKITSKAKAERDMLRLQLQEEVVPVPGSIYCRSIVPGPGYYRVPKSFGEVKKDGTPSLSGKGVSAWDQLRLKAQWLPGPGQYENQPGMTEEKFFKPKKGSFNKAPKLVDNQETFKKLPFISKLASSCEGFGLSSDSFNCVDPKESKPEISEMQRSAPDGLSRITPESLRMCLRVFLDAWASVAKRGAKAKESLQLLSWSQDRVLRRSVFACWSSETMRLQRDRRLTELIQRKKGSVHLAFDHWRSEASRLGREKKLMCAIASGTRGGWSLQKEAFSRWSSCLRVATARRRLRQKLMHAVARWIQQGQPMHKAVFACWRIETSRQRLGKRMLSALDRQTQTGESIHKAAFTSWRAETSSTRHRQQLLDAVGGWIEADQSAGLVLWTFKEWRQILSGDGHVQAMAMTQKHENSKERMGDHFFAWKSATLRSLQIELRGARVSEASWKQSATILSVFRGWNYFARRSASRPQHSDYSMSQATIHPMHIHIIRGDPKQIEQRSKPLEGFA</sequence>
<gene>
    <name evidence="2" type="ORF">C1SCF055_LOCUS20225</name>
</gene>
<dbReference type="Proteomes" id="UP001152797">
    <property type="component" value="Unassembled WGS sequence"/>
</dbReference>
<proteinExistence type="predicted"/>
<dbReference type="EMBL" id="CAMXCT020001837">
    <property type="protein sequence ID" value="CAL1146854.1"/>
    <property type="molecule type" value="Genomic_DNA"/>
</dbReference>
<dbReference type="EMBL" id="CAMXCT030001837">
    <property type="protein sequence ID" value="CAL4780791.1"/>
    <property type="molecule type" value="Genomic_DNA"/>
</dbReference>
<dbReference type="OrthoDB" id="447600at2759"/>
<evidence type="ECO:0000256" key="1">
    <source>
        <dbReference type="SAM" id="MobiDB-lite"/>
    </source>
</evidence>
<evidence type="ECO:0000313" key="3">
    <source>
        <dbReference type="EMBL" id="CAL1146854.1"/>
    </source>
</evidence>
<comment type="caution">
    <text evidence="2">The sequence shown here is derived from an EMBL/GenBank/DDBJ whole genome shotgun (WGS) entry which is preliminary data.</text>
</comment>
<feature type="region of interest" description="Disordered" evidence="1">
    <location>
        <begin position="144"/>
        <end position="188"/>
    </location>
</feature>
<reference evidence="3" key="2">
    <citation type="submission" date="2024-04" db="EMBL/GenBank/DDBJ databases">
        <authorList>
            <person name="Chen Y."/>
            <person name="Shah S."/>
            <person name="Dougan E. K."/>
            <person name="Thang M."/>
            <person name="Chan C."/>
        </authorList>
    </citation>
    <scope>NUCLEOTIDE SEQUENCE [LARGE SCALE GENOMIC DNA]</scope>
</reference>
<dbReference type="AlphaFoldDB" id="A0A9P1CJW5"/>
<reference evidence="2" key="1">
    <citation type="submission" date="2022-10" db="EMBL/GenBank/DDBJ databases">
        <authorList>
            <person name="Chen Y."/>
            <person name="Dougan E. K."/>
            <person name="Chan C."/>
            <person name="Rhodes N."/>
            <person name="Thang M."/>
        </authorList>
    </citation>
    <scope>NUCLEOTIDE SEQUENCE</scope>
</reference>
<organism evidence="2">
    <name type="scientific">Cladocopium goreaui</name>
    <dbReference type="NCBI Taxonomy" id="2562237"/>
    <lineage>
        <taxon>Eukaryota</taxon>
        <taxon>Sar</taxon>
        <taxon>Alveolata</taxon>
        <taxon>Dinophyceae</taxon>
        <taxon>Suessiales</taxon>
        <taxon>Symbiodiniaceae</taxon>
        <taxon>Cladocopium</taxon>
    </lineage>
</organism>
<name>A0A9P1CJW5_9DINO</name>
<feature type="compositionally biased region" description="Acidic residues" evidence="1">
    <location>
        <begin position="144"/>
        <end position="155"/>
    </location>
</feature>
<dbReference type="EMBL" id="CAMXCT010001837">
    <property type="protein sequence ID" value="CAI3993479.1"/>
    <property type="molecule type" value="Genomic_DNA"/>
</dbReference>
<dbReference type="Pfam" id="PF07004">
    <property type="entry name" value="SHIPPO-rpt"/>
    <property type="match status" value="1"/>
</dbReference>